<dbReference type="KEGG" id="bapi:BBC0122_018750"/>
<dbReference type="Pfam" id="PF06414">
    <property type="entry name" value="Zeta_toxin"/>
    <property type="match status" value="1"/>
</dbReference>
<evidence type="ECO:0000259" key="4">
    <source>
        <dbReference type="Pfam" id="PF06414"/>
    </source>
</evidence>
<evidence type="ECO:0000313" key="5">
    <source>
        <dbReference type="EMBL" id="AQT47970.1"/>
    </source>
</evidence>
<evidence type="ECO:0000256" key="3">
    <source>
        <dbReference type="SAM" id="MobiDB-lite"/>
    </source>
</evidence>
<feature type="compositionally biased region" description="Polar residues" evidence="3">
    <location>
        <begin position="373"/>
        <end position="382"/>
    </location>
</feature>
<keyword evidence="1" id="KW-0547">Nucleotide-binding</keyword>
<accession>A0A1U9MJS9</accession>
<gene>
    <name evidence="5" type="ORF">BBC0122_018750</name>
</gene>
<sequence>MKISDLDEEQLQAIFREQVAPRFSATGPALEAPKLTIVGGQQGSGKTTVVNQLMAEIENKPSTQRVVVDDLLYFVPGYPEAARQDVLAAQQNVGDVPDVLGEALLSHAFENRHNIILELANPNAIESFYFEAAEQGYEVDLRLVATRQADSWTGVLNRFDRSLDDENSLIHFFEKEQHDKTYSEWPNAVLQAERSHMIDEISVVRRDNELLFQNKRGEKKTSINWLYPVGAYEVFMLERNRGMTMSEDRHLQEAWAKLITSRRLANNRATKDLHLADDWKALQQTTSFFNVLQPSPHNKPEQAEKWLKNMRKDMINHMQADNRIQDDESRQRVWTFTDAVNTRANELVQQLANDQTNADSTPSIDVNEKQKQQKFTIRRFTS</sequence>
<organism evidence="5 6">
    <name type="scientific">Bartonella choladocola</name>
    <dbReference type="NCBI Taxonomy" id="2750995"/>
    <lineage>
        <taxon>Bacteria</taxon>
        <taxon>Pseudomonadati</taxon>
        <taxon>Pseudomonadota</taxon>
        <taxon>Alphaproteobacteria</taxon>
        <taxon>Hyphomicrobiales</taxon>
        <taxon>Bartonellaceae</taxon>
        <taxon>Bartonella</taxon>
    </lineage>
</organism>
<dbReference type="EMBL" id="CP015625">
    <property type="protein sequence ID" value="AQT47970.1"/>
    <property type="molecule type" value="Genomic_DNA"/>
</dbReference>
<dbReference type="InterPro" id="IPR027417">
    <property type="entry name" value="P-loop_NTPase"/>
</dbReference>
<dbReference type="OrthoDB" id="9792687at2"/>
<dbReference type="Proteomes" id="UP000189632">
    <property type="component" value="Chromosome"/>
</dbReference>
<dbReference type="RefSeq" id="WP_077993404.1">
    <property type="nucleotide sequence ID" value="NZ_CAXUOT020000003.1"/>
</dbReference>
<dbReference type="GO" id="GO:0005524">
    <property type="term" value="F:ATP binding"/>
    <property type="evidence" value="ECO:0007669"/>
    <property type="project" value="UniProtKB-KW"/>
</dbReference>
<dbReference type="InterPro" id="IPR010488">
    <property type="entry name" value="Zeta_toxin_domain"/>
</dbReference>
<evidence type="ECO:0000256" key="1">
    <source>
        <dbReference type="ARBA" id="ARBA00022741"/>
    </source>
</evidence>
<dbReference type="AlphaFoldDB" id="A0A1U9MJS9"/>
<proteinExistence type="predicted"/>
<feature type="region of interest" description="Disordered" evidence="3">
    <location>
        <begin position="355"/>
        <end position="382"/>
    </location>
</feature>
<keyword evidence="6" id="KW-1185">Reference proteome</keyword>
<name>A0A1U9MJS9_9HYPH</name>
<dbReference type="GO" id="GO:0016301">
    <property type="term" value="F:kinase activity"/>
    <property type="evidence" value="ECO:0007669"/>
    <property type="project" value="InterPro"/>
</dbReference>
<dbReference type="Gene3D" id="3.40.50.300">
    <property type="entry name" value="P-loop containing nucleotide triphosphate hydrolases"/>
    <property type="match status" value="1"/>
</dbReference>
<reference evidence="5 6" key="1">
    <citation type="submission" date="2016-11" db="EMBL/GenBank/DDBJ databases">
        <title>Comparative genomics of Bartonella apis.</title>
        <authorList>
            <person name="Engel P."/>
        </authorList>
    </citation>
    <scope>NUCLEOTIDE SEQUENCE [LARGE SCALE GENOMIC DNA]</scope>
    <source>
        <strain evidence="5 6">BBC0122</strain>
    </source>
</reference>
<protein>
    <submittedName>
        <fullName evidence="5">Zeta toxin</fullName>
    </submittedName>
</protein>
<dbReference type="SUPFAM" id="SSF52540">
    <property type="entry name" value="P-loop containing nucleoside triphosphate hydrolases"/>
    <property type="match status" value="1"/>
</dbReference>
<feature type="compositionally biased region" description="Polar residues" evidence="3">
    <location>
        <begin position="355"/>
        <end position="364"/>
    </location>
</feature>
<keyword evidence="2" id="KW-0067">ATP-binding</keyword>
<feature type="domain" description="Zeta toxin" evidence="4">
    <location>
        <begin position="30"/>
        <end position="215"/>
    </location>
</feature>
<evidence type="ECO:0000313" key="6">
    <source>
        <dbReference type="Proteomes" id="UP000189632"/>
    </source>
</evidence>
<evidence type="ECO:0000256" key="2">
    <source>
        <dbReference type="ARBA" id="ARBA00022840"/>
    </source>
</evidence>